<proteinExistence type="predicted"/>
<evidence type="ECO:0000313" key="1">
    <source>
        <dbReference type="EMBL" id="POF28971.1"/>
    </source>
</evidence>
<sequence>MKEMRLDWVKYEGHDISSLSGTFDLNPKSFRIRKVYNQN</sequence>
<organism evidence="1 2">
    <name type="scientific">Roseibium marinum</name>
    <dbReference type="NCBI Taxonomy" id="281252"/>
    <lineage>
        <taxon>Bacteria</taxon>
        <taxon>Pseudomonadati</taxon>
        <taxon>Pseudomonadota</taxon>
        <taxon>Alphaproteobacteria</taxon>
        <taxon>Hyphomicrobiales</taxon>
        <taxon>Stappiaceae</taxon>
        <taxon>Roseibium</taxon>
    </lineage>
</organism>
<reference evidence="1 2" key="1">
    <citation type="submission" date="2018-01" db="EMBL/GenBank/DDBJ databases">
        <title>Genomic Encyclopedia of Archaeal and Bacterial Type Strains, Phase II (KMG-II): from individual species to whole genera.</title>
        <authorList>
            <person name="Goeker M."/>
        </authorList>
    </citation>
    <scope>NUCLEOTIDE SEQUENCE [LARGE SCALE GENOMIC DNA]</scope>
    <source>
        <strain evidence="1 2">DSM 17023</strain>
    </source>
</reference>
<name>A0A2S3UMR2_9HYPH</name>
<dbReference type="AlphaFoldDB" id="A0A2S3UMR2"/>
<comment type="caution">
    <text evidence="1">The sequence shown here is derived from an EMBL/GenBank/DDBJ whole genome shotgun (WGS) entry which is preliminary data.</text>
</comment>
<keyword evidence="2" id="KW-1185">Reference proteome</keyword>
<accession>A0A2S3UMR2</accession>
<gene>
    <name evidence="1" type="ORF">CLV41_111223</name>
</gene>
<evidence type="ECO:0000313" key="2">
    <source>
        <dbReference type="Proteomes" id="UP000236959"/>
    </source>
</evidence>
<dbReference type="EMBL" id="PPCN01000011">
    <property type="protein sequence ID" value="POF28971.1"/>
    <property type="molecule type" value="Genomic_DNA"/>
</dbReference>
<protein>
    <submittedName>
        <fullName evidence="1">Uncharacterized protein</fullName>
    </submittedName>
</protein>
<dbReference type="Proteomes" id="UP000236959">
    <property type="component" value="Unassembled WGS sequence"/>
</dbReference>